<evidence type="ECO:0000256" key="3">
    <source>
        <dbReference type="ARBA" id="ARBA00022729"/>
    </source>
</evidence>
<name>A0ABU5N5J4_9MICO</name>
<feature type="domain" description="SD-repeat containing protein B" evidence="7">
    <location>
        <begin position="979"/>
        <end position="1107"/>
    </location>
</feature>
<evidence type="ECO:0000259" key="8">
    <source>
        <dbReference type="Pfam" id="PF17802"/>
    </source>
</evidence>
<dbReference type="PANTHER" id="PTHR23303">
    <property type="entry name" value="CARBOXYPEPTIDASE REGULATORY REGION-CONTAINING"/>
    <property type="match status" value="1"/>
</dbReference>
<accession>A0ABU5N5J4</accession>
<dbReference type="InterPro" id="IPR051417">
    <property type="entry name" value="SDr/BOS_complex"/>
</dbReference>
<dbReference type="InterPro" id="IPR006311">
    <property type="entry name" value="TAT_signal"/>
</dbReference>
<feature type="chain" id="PRO_5046905521" evidence="6">
    <location>
        <begin position="34"/>
        <end position="1848"/>
    </location>
</feature>
<sequence>MSRDRTRRATFMSVIAALLAALLAMTGVIPATAAEAGAIKVTLNPGGTDQYGENTVVTTGVDYTLNIQYDSTKLTDGQQIVIGVPDGVTIPDSALVIPAGNTVLDSITRLPDGSLQLTVDDPRDPSINQGLWGLTFRLDEVQTSSIEQLTWTVDAETTDLTVIVKQPGDEFEDVVDARDKSVGAHNLNGLVSVSDGTVAISDAALQSDIPYTVSIDTTEAVDGLTISDAIDPRLAIEAGSFAAELTTWDDNGLNKTTTPFAISPDVTAAGFSAVVDLPANSELRLTYTARIADAAALASIRDTLQEGYDAVELDGGTYKTTFTNTVTYSDTGATSAASTTVQKSVAAPAQPNRSAAFRKDVDVTQVKPFTPVDPTDTGADLAAPQDVTYTIRTDLTRFADFAGERFGLTSNVVVKDTLPNQAEWLTGEADFFTAATSDGTPVVFTEATGLSGDLATAIAGDAHVGEYVVDGQILYVNVGKDTGTYYNLSVRARIVDLQGTNPSTDSEGLTSYTVRNTAQFIWSDDTQTRTHTNRANTTFVDLGDPSDPRTSDDVFTKRTGDDDLTVAPGETITIPYIFTVAQGQAIAAESRIVDFADTNVFDLSDLDAIEADIEVIYNNGAVNTIGSTTLDATFWNLTRDDDGALEFAFTDAFAAAISAAGLADDRKLEVYIPLTTKPVVGKQSLEITNNAQLIGASNGLVYTSEQVIEATSYGDELEVAKTVYNADTDTWTQNLRVGVDDGQLAVDSFIYRIRVIPHGSYGTAGVSIAEILDVLPAEVSFDGFVEADDVDSATVTAGDSFTLPGNLVATQSEVDGRDVVTIANRDGTVLNTSDAIDLYVKVSVDSFTEDVGIINEIGGTSATITPTNAYPLSILKIDTDDQTVAITDRDARFEILDADGAAVIDDAYVVDGRLMVPGEDGGDKAVTVPEPGTYTLVEMRAPFGYLRDDEPVRITVEADGAVETVRFYNEPSDVPTVVSVGDYVWYDADGDGVQGTSADEEPIEGVTLTITGPDGEPVVDGAGEPLTTVTDENGFYEFTDLPILETGQSYTVSIDRDDAGTIAALEGLMPTTPGAGEDTAADSSDWIAESTELTEPGDRDPTLDFGFVDLTYAIGDVVWIDENRDGVQGDTELPLEGVTVALLDADGEPLDGVDPVVTDAEGRYVFDELVAGEYRVQFTLTEEQSLIYGFTAADVDAGAAGADSDAAVATGVTGVISLDADNTELTSSYTDQAFTATEGIDPTWDAGVVRKKVAVSDYVWLDIDGDGIQGSSPDEKPLPGVVLVITGPDGQPVTDLDGETVGPQTTDEDGLYLFDNLPALPEGESYTVTIDRDDPSTVEALSELRPTPAGEGDDPTRDSNDWSAESGDLVEDGAIDPTLDFGFMPRTYAIGDVVWIDENRDGVQGDTELPLEGVTVTLLDADGEPLDGVDPVVTDADGRYLFDVLAPGEYRVRFTLTEEQQHLYTFTTADTAAGALGADSDAAVETGTTGVIVLGEDNTELDLDYADQAFEATEGVDPTWDAGVIRKQVSVGDYVWLDEDGDGVQGTSDAETPIAGVKLVLTGPDGEAVTDIDGEAVEPVYTDENGFYEFTRLPALADGESYTVTIDQDDASTIEALTELRPTLVNAGGDAALDSSEWVAVSGDLVDNDARDATLDFGFIHRTYAVGDVVWIDSDKDGVQDDSEHTLDGVIVRLFDGDGMLVDYTTTDENGLYLFDDLRAGDYTVQFELTDAQQETYEFTSSLSGDDVAGDSDADVTTGLTATITLGEGNTALTSDYPYAVVSATEGIDPTWDAGVIELPAAPEPATPTLGSLPRTGGDAPLGLLFGGIALIGLGLIVVGAFRRRAEV</sequence>
<keyword evidence="3 6" id="KW-0732">Signal</keyword>
<comment type="subcellular location">
    <subcellularLocation>
        <location evidence="1">Secreted</location>
    </subcellularLocation>
</comment>
<evidence type="ECO:0000256" key="1">
    <source>
        <dbReference type="ARBA" id="ARBA00004613"/>
    </source>
</evidence>
<evidence type="ECO:0000313" key="9">
    <source>
        <dbReference type="EMBL" id="MDZ8161349.1"/>
    </source>
</evidence>
<keyword evidence="5" id="KW-1133">Transmembrane helix</keyword>
<evidence type="ECO:0000256" key="5">
    <source>
        <dbReference type="SAM" id="Phobius"/>
    </source>
</evidence>
<keyword evidence="2" id="KW-0964">Secreted</keyword>
<protein>
    <submittedName>
        <fullName evidence="9">SdrD B-like domain-containing protein</fullName>
    </submittedName>
</protein>
<dbReference type="EMBL" id="JAWJYN010000001">
    <property type="protein sequence ID" value="MDZ8161349.1"/>
    <property type="molecule type" value="Genomic_DNA"/>
</dbReference>
<feature type="domain" description="SD-repeat containing protein B" evidence="7">
    <location>
        <begin position="1530"/>
        <end position="1658"/>
    </location>
</feature>
<evidence type="ECO:0000256" key="2">
    <source>
        <dbReference type="ARBA" id="ARBA00022525"/>
    </source>
</evidence>
<feature type="transmembrane region" description="Helical" evidence="5">
    <location>
        <begin position="1822"/>
        <end position="1842"/>
    </location>
</feature>
<feature type="domain" description="SD-repeat containing protein B" evidence="7">
    <location>
        <begin position="1113"/>
        <end position="1226"/>
    </location>
</feature>
<feature type="domain" description="SD-repeat containing protein B" evidence="7">
    <location>
        <begin position="1665"/>
        <end position="1776"/>
    </location>
</feature>
<feature type="domain" description="SD-repeat containing protein B" evidence="7">
    <location>
        <begin position="1389"/>
        <end position="1504"/>
    </location>
</feature>
<dbReference type="SUPFAM" id="SSF117074">
    <property type="entry name" value="Hypothetical protein PA1324"/>
    <property type="match status" value="6"/>
</dbReference>
<feature type="signal peptide" evidence="6">
    <location>
        <begin position="1"/>
        <end position="33"/>
    </location>
</feature>
<comment type="caution">
    <text evidence="9">The sequence shown here is derived from an EMBL/GenBank/DDBJ whole genome shotgun (WGS) entry which is preliminary data.</text>
</comment>
<keyword evidence="5" id="KW-0472">Membrane</keyword>
<keyword evidence="5" id="KW-0812">Transmembrane</keyword>
<reference evidence="9 10" key="1">
    <citation type="submission" date="2023-10" db="EMBL/GenBank/DDBJ databases">
        <title>Microbacterium xanthum sp. nov., isolated from seaweed.</title>
        <authorList>
            <person name="Lee S.D."/>
        </authorList>
    </citation>
    <scope>NUCLEOTIDE SEQUENCE [LARGE SCALE GENOMIC DNA]</scope>
    <source>
        <strain evidence="9 10">KCTC 19124</strain>
    </source>
</reference>
<evidence type="ECO:0000256" key="4">
    <source>
        <dbReference type="SAM" id="MobiDB-lite"/>
    </source>
</evidence>
<evidence type="ECO:0000259" key="7">
    <source>
        <dbReference type="Pfam" id="PF17210"/>
    </source>
</evidence>
<evidence type="ECO:0000313" key="10">
    <source>
        <dbReference type="Proteomes" id="UP001291912"/>
    </source>
</evidence>
<dbReference type="Gene3D" id="2.60.40.10">
    <property type="entry name" value="Immunoglobulins"/>
    <property type="match status" value="7"/>
</dbReference>
<dbReference type="Proteomes" id="UP001291912">
    <property type="component" value="Unassembled WGS sequence"/>
</dbReference>
<organism evidence="9 10">
    <name type="scientific">Microbacterium aquimaris</name>
    <dbReference type="NCBI Taxonomy" id="459816"/>
    <lineage>
        <taxon>Bacteria</taxon>
        <taxon>Bacillati</taxon>
        <taxon>Actinomycetota</taxon>
        <taxon>Actinomycetes</taxon>
        <taxon>Micrococcales</taxon>
        <taxon>Microbacteriaceae</taxon>
        <taxon>Microbacterium</taxon>
    </lineage>
</organism>
<dbReference type="InterPro" id="IPR033764">
    <property type="entry name" value="Sdr_B"/>
</dbReference>
<dbReference type="PANTHER" id="PTHR23303:SF15">
    <property type="entry name" value="COLOSSIN-A"/>
    <property type="match status" value="1"/>
</dbReference>
<proteinExistence type="predicted"/>
<dbReference type="Pfam" id="PF17802">
    <property type="entry name" value="SpaA"/>
    <property type="match status" value="1"/>
</dbReference>
<gene>
    <name evidence="9" type="ORF">R2Q92_05820</name>
</gene>
<feature type="domain" description="SpaA-like prealbumin fold" evidence="8">
    <location>
        <begin position="873"/>
        <end position="970"/>
    </location>
</feature>
<feature type="domain" description="SD-repeat containing protein B" evidence="7">
    <location>
        <begin position="1255"/>
        <end position="1383"/>
    </location>
</feature>
<dbReference type="RefSeq" id="WP_194423974.1">
    <property type="nucleotide sequence ID" value="NZ_BAAAPT010000001.1"/>
</dbReference>
<evidence type="ECO:0000256" key="6">
    <source>
        <dbReference type="SAM" id="SignalP"/>
    </source>
</evidence>
<dbReference type="PROSITE" id="PS51318">
    <property type="entry name" value="TAT"/>
    <property type="match status" value="1"/>
</dbReference>
<dbReference type="NCBIfam" id="TIGR01167">
    <property type="entry name" value="LPXTG_anchor"/>
    <property type="match status" value="1"/>
</dbReference>
<keyword evidence="10" id="KW-1185">Reference proteome</keyword>
<dbReference type="InterPro" id="IPR041033">
    <property type="entry name" value="SpaA_PFL_dom_1"/>
</dbReference>
<feature type="region of interest" description="Disordered" evidence="4">
    <location>
        <begin position="1343"/>
        <end position="1371"/>
    </location>
</feature>
<dbReference type="Pfam" id="PF17210">
    <property type="entry name" value="SdrD_B"/>
    <property type="match status" value="6"/>
</dbReference>
<dbReference type="InterPro" id="IPR013783">
    <property type="entry name" value="Ig-like_fold"/>
</dbReference>